<keyword evidence="4" id="KW-1185">Reference proteome</keyword>
<feature type="region of interest" description="Disordered" evidence="1">
    <location>
        <begin position="83"/>
        <end position="103"/>
    </location>
</feature>
<dbReference type="EMBL" id="CP071517">
    <property type="protein sequence ID" value="QSX74457.1"/>
    <property type="molecule type" value="Genomic_DNA"/>
</dbReference>
<sequence length="115" mass="11958">MNTLVGLQGRLSTHGVKVSQVQLGRWAKPQPPARLSLKVLVGLCEALDCTLNDLLTITPVEAAVPADPVARVRKPQVAAVATDSEVAPTPAPSTHSTVGPTLRALSRHALAKGNS</sequence>
<proteinExistence type="predicted"/>
<evidence type="ECO:0000313" key="3">
    <source>
        <dbReference type="EMBL" id="QSX74457.1"/>
    </source>
</evidence>
<accession>A0ABX7RBV4</accession>
<feature type="domain" description="HTH cro/C1-type" evidence="2">
    <location>
        <begin position="16"/>
        <end position="59"/>
    </location>
</feature>
<dbReference type="InterPro" id="IPR001387">
    <property type="entry name" value="Cro/C1-type_HTH"/>
</dbReference>
<name>A0ABX7RBV4_9GAMM</name>
<dbReference type="Proteomes" id="UP000663400">
    <property type="component" value="Chromosome"/>
</dbReference>
<dbReference type="Pfam" id="PF13443">
    <property type="entry name" value="HTH_26"/>
    <property type="match status" value="1"/>
</dbReference>
<gene>
    <name evidence="3" type="ORF">HIV01_014900</name>
</gene>
<evidence type="ECO:0000256" key="1">
    <source>
        <dbReference type="SAM" id="MobiDB-lite"/>
    </source>
</evidence>
<protein>
    <submittedName>
        <fullName evidence="3">Helix-turn-helix transcriptional regulator</fullName>
    </submittedName>
</protein>
<organism evidence="3 4">
    <name type="scientific">Lysobacter arenosi</name>
    <dbReference type="NCBI Taxonomy" id="2795387"/>
    <lineage>
        <taxon>Bacteria</taxon>
        <taxon>Pseudomonadati</taxon>
        <taxon>Pseudomonadota</taxon>
        <taxon>Gammaproteobacteria</taxon>
        <taxon>Lysobacterales</taxon>
        <taxon>Lysobacteraceae</taxon>
        <taxon>Lysobacter</taxon>
    </lineage>
</organism>
<evidence type="ECO:0000313" key="4">
    <source>
        <dbReference type="Proteomes" id="UP000663400"/>
    </source>
</evidence>
<evidence type="ECO:0000259" key="2">
    <source>
        <dbReference type="Pfam" id="PF13443"/>
    </source>
</evidence>
<reference evidence="3 4" key="1">
    <citation type="submission" date="2021-02" db="EMBL/GenBank/DDBJ databases">
        <title>Lysobacter arenosi sp. nov., isolated from soil of gangwondo yeongwol, south Korea.</title>
        <authorList>
            <person name="Kim K.R."/>
            <person name="Kim K.H."/>
            <person name="Jeon C.O."/>
        </authorList>
    </citation>
    <scope>NUCLEOTIDE SEQUENCE [LARGE SCALE GENOMIC DNA]</scope>
    <source>
        <strain evidence="3 4">R7</strain>
    </source>
</reference>